<keyword evidence="3" id="KW-1185">Reference proteome</keyword>
<gene>
    <name evidence="2" type="ORF">BKG84_25430</name>
</gene>
<dbReference type="AlphaFoldDB" id="A0A1S1LXY5"/>
<evidence type="ECO:0000313" key="3">
    <source>
        <dbReference type="Proteomes" id="UP000179441"/>
    </source>
</evidence>
<evidence type="ECO:0000256" key="1">
    <source>
        <dbReference type="SAM" id="MobiDB-lite"/>
    </source>
</evidence>
<evidence type="ECO:0000313" key="2">
    <source>
        <dbReference type="EMBL" id="OHU75966.1"/>
    </source>
</evidence>
<organism evidence="2 3">
    <name type="scientific">Mycobacteroides chelonae</name>
    <name type="common">Mycobacterium chelonae</name>
    <dbReference type="NCBI Taxonomy" id="1774"/>
    <lineage>
        <taxon>Bacteria</taxon>
        <taxon>Bacillati</taxon>
        <taxon>Actinomycetota</taxon>
        <taxon>Actinomycetes</taxon>
        <taxon>Mycobacteriales</taxon>
        <taxon>Mycobacteriaceae</taxon>
        <taxon>Mycobacteroides</taxon>
    </lineage>
</organism>
<protein>
    <submittedName>
        <fullName evidence="2">Uncharacterized protein</fullName>
    </submittedName>
</protein>
<feature type="region of interest" description="Disordered" evidence="1">
    <location>
        <begin position="113"/>
        <end position="133"/>
    </location>
</feature>
<proteinExistence type="predicted"/>
<name>A0A1S1LXY5_MYCCH</name>
<reference evidence="2 3" key="1">
    <citation type="submission" date="2016-10" db="EMBL/GenBank/DDBJ databases">
        <title>Evaluation of Human, Veterinary and Environmental Mycobacterium chelonae Isolates by Core Genome Phylogenomic Analysis, Targeted Gene Comparison, and Anti-microbial Susceptibility Patterns: A Tale of Mistaken Identities.</title>
        <authorList>
            <person name="Fogelson S.B."/>
            <person name="Camus A.C."/>
            <person name="Lorenz W."/>
            <person name="Vasireddy R."/>
            <person name="Vasireddy S."/>
            <person name="Smith T."/>
            <person name="Brown-Elliott B.A."/>
            <person name="Wallace R.J.Jr."/>
            <person name="Hasan N.A."/>
            <person name="Reischl U."/>
            <person name="Sanchez S."/>
        </authorList>
    </citation>
    <scope>NUCLEOTIDE SEQUENCE [LARGE SCALE GENOMIC DNA]</scope>
    <source>
        <strain evidence="2 3">15518</strain>
    </source>
</reference>
<sequence>MFGDHWHAVQRDLLALGFRAKDIGTNLSLDEFASIVLAPPANSSVFLAVGGWTKEAHLLATQMEQSEGLIEVQRRVPRPGVPAEPPVQKQNPRRVDSFDALPLEEFERLRAANYARTPPTPGRVIGPEKRGDS</sequence>
<comment type="caution">
    <text evidence="2">The sequence shown here is derived from an EMBL/GenBank/DDBJ whole genome shotgun (WGS) entry which is preliminary data.</text>
</comment>
<dbReference type="RefSeq" id="WP_070916946.1">
    <property type="nucleotide sequence ID" value="NZ_MLIR01000012.1"/>
</dbReference>
<dbReference type="EMBL" id="MLIS01000019">
    <property type="protein sequence ID" value="OHU75966.1"/>
    <property type="molecule type" value="Genomic_DNA"/>
</dbReference>
<accession>A0A1S1LXY5</accession>
<dbReference type="Proteomes" id="UP000179441">
    <property type="component" value="Unassembled WGS sequence"/>
</dbReference>